<dbReference type="EMBL" id="LR131271">
    <property type="protein sequence ID" value="VDR27416.1"/>
    <property type="molecule type" value="Genomic_DNA"/>
</dbReference>
<organism evidence="1 2">
    <name type="scientific">Raoultella terrigena</name>
    <name type="common">Klebsiella terrigena</name>
    <dbReference type="NCBI Taxonomy" id="577"/>
    <lineage>
        <taxon>Bacteria</taxon>
        <taxon>Pseudomonadati</taxon>
        <taxon>Pseudomonadota</taxon>
        <taxon>Gammaproteobacteria</taxon>
        <taxon>Enterobacterales</taxon>
        <taxon>Enterobacteriaceae</taxon>
        <taxon>Klebsiella/Raoultella group</taxon>
        <taxon>Raoultella</taxon>
    </lineage>
</organism>
<name>A0A3P8M2I8_RAOTE</name>
<dbReference type="Proteomes" id="UP000274346">
    <property type="component" value="Chromosome"/>
</dbReference>
<accession>A0A3P8M2I8</accession>
<evidence type="ECO:0000313" key="2">
    <source>
        <dbReference type="Proteomes" id="UP000274346"/>
    </source>
</evidence>
<protein>
    <submittedName>
        <fullName evidence="1">Uncharacterized protein</fullName>
    </submittedName>
</protein>
<proteinExistence type="predicted"/>
<dbReference type="KEGG" id="rtg:NCTC13098_03785"/>
<reference evidence="1 2" key="1">
    <citation type="submission" date="2018-12" db="EMBL/GenBank/DDBJ databases">
        <authorList>
            <consortium name="Pathogen Informatics"/>
        </authorList>
    </citation>
    <scope>NUCLEOTIDE SEQUENCE [LARGE SCALE GENOMIC DNA]</scope>
    <source>
        <strain evidence="1 2">NCTC13098</strain>
    </source>
</reference>
<gene>
    <name evidence="1" type="ORF">NCTC13098_03785</name>
</gene>
<dbReference type="AlphaFoldDB" id="A0A3P8M2I8"/>
<sequence>MKDGAPQQVYAPQVIEAHTFTIDGEKVEIREPDSYAAFVWIPGNKAILGGTASPGTCTSGPPIPDR</sequence>
<evidence type="ECO:0000313" key="1">
    <source>
        <dbReference type="EMBL" id="VDR27416.1"/>
    </source>
</evidence>